<dbReference type="STRING" id="1851148.SMSP2_01102"/>
<dbReference type="AlphaFoldDB" id="A0A1Q2MDH5"/>
<accession>A0A1Q2MDH5</accession>
<organism evidence="1 2">
    <name type="scientific">Limihaloglobus sulfuriphilus</name>
    <dbReference type="NCBI Taxonomy" id="1851148"/>
    <lineage>
        <taxon>Bacteria</taxon>
        <taxon>Pseudomonadati</taxon>
        <taxon>Planctomycetota</taxon>
        <taxon>Phycisphaerae</taxon>
        <taxon>Sedimentisphaerales</taxon>
        <taxon>Sedimentisphaeraceae</taxon>
        <taxon>Limihaloglobus</taxon>
    </lineage>
</organism>
<dbReference type="KEGG" id="pbas:SMSP2_01102"/>
<reference evidence="2" key="1">
    <citation type="submission" date="2017-02" db="EMBL/GenBank/DDBJ databases">
        <title>Comparative genomics and description of representatives of a novel lineage of planctomycetes thriving in anoxic sediments.</title>
        <authorList>
            <person name="Spring S."/>
            <person name="Bunk B."/>
            <person name="Sproer C."/>
        </authorList>
    </citation>
    <scope>NUCLEOTIDE SEQUENCE [LARGE SCALE GENOMIC DNA]</scope>
    <source>
        <strain evidence="2">SM-Chi-D1</strain>
    </source>
</reference>
<name>A0A1Q2MDH5_9BACT</name>
<dbReference type="RefSeq" id="WP_146682983.1">
    <property type="nucleotide sequence ID" value="NZ_CP019646.1"/>
</dbReference>
<evidence type="ECO:0000313" key="1">
    <source>
        <dbReference type="EMBL" id="AQQ70741.1"/>
    </source>
</evidence>
<dbReference type="EMBL" id="CP019646">
    <property type="protein sequence ID" value="AQQ70741.1"/>
    <property type="molecule type" value="Genomic_DNA"/>
</dbReference>
<keyword evidence="2" id="KW-1185">Reference proteome</keyword>
<sequence>MAKVTTLFLFIIYCSNLNYGVVVYDNGEYNYITTFIDDEVRVFDSDTQMPTTIDVQTNGHIFQSLWLYGSSNLILNGGSIGDYGRDVFAFANSYVEIKSGYIRRYLVLNGYSQGNIYGGTIYDTVSTYDDTELNVYDGHIGRTDRDFLISGNSKVYFYGGTVGRYLHLSNQGSLYMEGGNVNNYTTLNNNSRLVMAGGNLGNNLYIEDSSSVEIKGGWVDGTIYARHNSEVTIFGTNFNYPLGYIQDSYGVITGFLLNGDPISSQFIREGEGSILLKNPNIVLTVISPDGGERYLTENHVMVEYQLDGDISVPTVDIDYSLDNGLSWTSIITGTLNSGIYEWATPNIESEQCLIRVSSSDNPTITDNSDEPFVIFACSEINPADINNDCYVNFYDFELFVENWLWCGDRYNPDCGL</sequence>
<evidence type="ECO:0000313" key="2">
    <source>
        <dbReference type="Proteomes" id="UP000188181"/>
    </source>
</evidence>
<dbReference type="Proteomes" id="UP000188181">
    <property type="component" value="Chromosome"/>
</dbReference>
<proteinExistence type="predicted"/>
<protein>
    <submittedName>
        <fullName evidence="1">Uncharacterized protein</fullName>
    </submittedName>
</protein>
<dbReference type="OrthoDB" id="9792152at2"/>
<gene>
    <name evidence="1" type="ORF">SMSP2_01102</name>
</gene>